<organism evidence="1 2">
    <name type="scientific">Nocardioides ganghwensis</name>
    <dbReference type="NCBI Taxonomy" id="252230"/>
    <lineage>
        <taxon>Bacteria</taxon>
        <taxon>Bacillati</taxon>
        <taxon>Actinomycetota</taxon>
        <taxon>Actinomycetes</taxon>
        <taxon>Propionibacteriales</taxon>
        <taxon>Nocardioidaceae</taxon>
        <taxon>Nocardioides</taxon>
    </lineage>
</organism>
<dbReference type="AlphaFoldDB" id="A0A4Q2SDH5"/>
<keyword evidence="2" id="KW-1185">Reference proteome</keyword>
<reference evidence="1 2" key="1">
    <citation type="submission" date="2019-01" db="EMBL/GenBank/DDBJ databases">
        <title>Novel species of Nocardioides.</title>
        <authorList>
            <person name="Liu Q."/>
            <person name="Xin Y.-H."/>
        </authorList>
    </citation>
    <scope>NUCLEOTIDE SEQUENCE [LARGE SCALE GENOMIC DNA]</scope>
    <source>
        <strain evidence="1 2">CGMCC 4.6875</strain>
    </source>
</reference>
<evidence type="ECO:0000313" key="2">
    <source>
        <dbReference type="Proteomes" id="UP000293291"/>
    </source>
</evidence>
<dbReference type="OrthoDB" id="3253594at2"/>
<dbReference type="EMBL" id="SDWU01000014">
    <property type="protein sequence ID" value="RYC00736.1"/>
    <property type="molecule type" value="Genomic_DNA"/>
</dbReference>
<protein>
    <submittedName>
        <fullName evidence="1">RNA-binding protein</fullName>
    </submittedName>
</protein>
<proteinExistence type="predicted"/>
<name>A0A4Q2SDH5_9ACTN</name>
<gene>
    <name evidence="1" type="ORF">EUA07_13660</name>
</gene>
<evidence type="ECO:0000313" key="1">
    <source>
        <dbReference type="EMBL" id="RYC00736.1"/>
    </source>
</evidence>
<dbReference type="Proteomes" id="UP000293291">
    <property type="component" value="Unassembled WGS sequence"/>
</dbReference>
<sequence>MGLIHPNDLAAWQRWQRSRHRLRQIRHAIRPGTGQVPEAFVLTTYDPEPRLLVALDSSSPTSHAALVEPLARLDVPVAVLAPGPAPDIDGRAPLKQQRVGIDLPDSLRGVGAVVSLGHYLPRGELAHRWASSVGVRSVVVQHGALTPYAPPLPAGAHLLAWSAADAAFWASGRPDVDHQVVGSQLLWQATDQRPGADADTRLTYLGQMHAAELPRPRLAHAAATFCLSNEAVYRPHPSECDLLSRLTHDGFRRKAITVDGSTPLARLAGPVVSVFSTGVIEAAAQGRDAWVAFPRPPSWLGEFWERYGMHRLGASPTPMPERPAFEPAANIAVAIRQALSA</sequence>
<comment type="caution">
    <text evidence="1">The sequence shown here is derived from an EMBL/GenBank/DDBJ whole genome shotgun (WGS) entry which is preliminary data.</text>
</comment>
<accession>A0A4Q2SDH5</accession>